<dbReference type="AlphaFoldDB" id="A0A0F9N8Y8"/>
<organism evidence="1">
    <name type="scientific">marine sediment metagenome</name>
    <dbReference type="NCBI Taxonomy" id="412755"/>
    <lineage>
        <taxon>unclassified sequences</taxon>
        <taxon>metagenomes</taxon>
        <taxon>ecological metagenomes</taxon>
    </lineage>
</organism>
<reference evidence="1" key="1">
    <citation type="journal article" date="2015" name="Nature">
        <title>Complex archaea that bridge the gap between prokaryotes and eukaryotes.</title>
        <authorList>
            <person name="Spang A."/>
            <person name="Saw J.H."/>
            <person name="Jorgensen S.L."/>
            <person name="Zaremba-Niedzwiedzka K."/>
            <person name="Martijn J."/>
            <person name="Lind A.E."/>
            <person name="van Eijk R."/>
            <person name="Schleper C."/>
            <person name="Guy L."/>
            <person name="Ettema T.J."/>
        </authorList>
    </citation>
    <scope>NUCLEOTIDE SEQUENCE</scope>
</reference>
<protein>
    <submittedName>
        <fullName evidence="1">Uncharacterized protein</fullName>
    </submittedName>
</protein>
<sequence length="68" mass="7989">MSERIRERLERLEPLHRIVNGEYVDEFTTVIDNRTAKEILSRLPKCCQQKDVVLPDKKHGPKSQITET</sequence>
<gene>
    <name evidence="1" type="ORF">LCGC14_1365770</name>
</gene>
<comment type="caution">
    <text evidence="1">The sequence shown here is derived from an EMBL/GenBank/DDBJ whole genome shotgun (WGS) entry which is preliminary data.</text>
</comment>
<dbReference type="EMBL" id="LAZR01008580">
    <property type="protein sequence ID" value="KKM77862.1"/>
    <property type="molecule type" value="Genomic_DNA"/>
</dbReference>
<accession>A0A0F9N8Y8</accession>
<evidence type="ECO:0000313" key="1">
    <source>
        <dbReference type="EMBL" id="KKM77862.1"/>
    </source>
</evidence>
<name>A0A0F9N8Y8_9ZZZZ</name>
<proteinExistence type="predicted"/>